<dbReference type="EMBL" id="RBXR01000001">
    <property type="protein sequence ID" value="RKT69333.1"/>
    <property type="molecule type" value="Genomic_DNA"/>
</dbReference>
<organism evidence="1 2">
    <name type="scientific">Saccharothrix variisporea</name>
    <dbReference type="NCBI Taxonomy" id="543527"/>
    <lineage>
        <taxon>Bacteria</taxon>
        <taxon>Bacillati</taxon>
        <taxon>Actinomycetota</taxon>
        <taxon>Actinomycetes</taxon>
        <taxon>Pseudonocardiales</taxon>
        <taxon>Pseudonocardiaceae</taxon>
        <taxon>Saccharothrix</taxon>
    </lineage>
</organism>
<dbReference type="Proteomes" id="UP000272729">
    <property type="component" value="Unassembled WGS sequence"/>
</dbReference>
<gene>
    <name evidence="1" type="ORF">DFJ66_2545</name>
</gene>
<dbReference type="AlphaFoldDB" id="A0A495X9P6"/>
<dbReference type="RefSeq" id="WP_121221003.1">
    <property type="nucleotide sequence ID" value="NZ_JBIUBA010000002.1"/>
</dbReference>
<name>A0A495X9P6_9PSEU</name>
<accession>A0A495X9P6</accession>
<sequence length="288" mass="31868">MAVAGIDEVVDVLRRQGAVRVPLRDAPDPESWRREVRRACKSAGIRVRTGIREDLGAVFAQSLDHGPKRVEDAPVILPFEVDSLILRYGHRQYAFRTDDDRHLAQWSASLELTDDDGEVVQGIGHILAYTVEFESMADPFGELDAETADLSDIAAAVFDSSGDLDASLDDMVEAFGSGMLVIDTVRLEPAWRGYGLGPLCVGLMIERLAAGRRLVVLRAAPAERRTAKGEVVEESSDAERDIAVAKLGRLWSRLGFEHFKDEVWVLDLGLRTFEKAMDLVRAKVGLRR</sequence>
<evidence type="ECO:0000313" key="2">
    <source>
        <dbReference type="Proteomes" id="UP000272729"/>
    </source>
</evidence>
<evidence type="ECO:0000313" key="1">
    <source>
        <dbReference type="EMBL" id="RKT69333.1"/>
    </source>
</evidence>
<protein>
    <submittedName>
        <fullName evidence="1">Uncharacterized protein</fullName>
    </submittedName>
</protein>
<proteinExistence type="predicted"/>
<keyword evidence="2" id="KW-1185">Reference proteome</keyword>
<comment type="caution">
    <text evidence="1">The sequence shown here is derived from an EMBL/GenBank/DDBJ whole genome shotgun (WGS) entry which is preliminary data.</text>
</comment>
<reference evidence="1 2" key="1">
    <citation type="submission" date="2018-10" db="EMBL/GenBank/DDBJ databases">
        <title>Sequencing the genomes of 1000 actinobacteria strains.</title>
        <authorList>
            <person name="Klenk H.-P."/>
        </authorList>
    </citation>
    <scope>NUCLEOTIDE SEQUENCE [LARGE SCALE GENOMIC DNA]</scope>
    <source>
        <strain evidence="1 2">DSM 43911</strain>
    </source>
</reference>
<dbReference type="OrthoDB" id="3680727at2"/>